<accession>A0AAD8NH40</accession>
<protein>
    <submittedName>
        <fullName evidence="1">Uncharacterized protein</fullName>
    </submittedName>
</protein>
<organism evidence="1 2">
    <name type="scientific">Tagetes erecta</name>
    <name type="common">African marigold</name>
    <dbReference type="NCBI Taxonomy" id="13708"/>
    <lineage>
        <taxon>Eukaryota</taxon>
        <taxon>Viridiplantae</taxon>
        <taxon>Streptophyta</taxon>
        <taxon>Embryophyta</taxon>
        <taxon>Tracheophyta</taxon>
        <taxon>Spermatophyta</taxon>
        <taxon>Magnoliopsida</taxon>
        <taxon>eudicotyledons</taxon>
        <taxon>Gunneridae</taxon>
        <taxon>Pentapetalae</taxon>
        <taxon>asterids</taxon>
        <taxon>campanulids</taxon>
        <taxon>Asterales</taxon>
        <taxon>Asteraceae</taxon>
        <taxon>Asteroideae</taxon>
        <taxon>Heliantheae alliance</taxon>
        <taxon>Tageteae</taxon>
        <taxon>Tagetes</taxon>
    </lineage>
</organism>
<evidence type="ECO:0000313" key="2">
    <source>
        <dbReference type="Proteomes" id="UP001229421"/>
    </source>
</evidence>
<reference evidence="1" key="1">
    <citation type="journal article" date="2023" name="bioRxiv">
        <title>Improved chromosome-level genome assembly for marigold (Tagetes erecta).</title>
        <authorList>
            <person name="Jiang F."/>
            <person name="Yuan L."/>
            <person name="Wang S."/>
            <person name="Wang H."/>
            <person name="Xu D."/>
            <person name="Wang A."/>
            <person name="Fan W."/>
        </authorList>
    </citation>
    <scope>NUCLEOTIDE SEQUENCE</scope>
    <source>
        <strain evidence="1">WSJ</strain>
        <tissue evidence="1">Leaf</tissue>
    </source>
</reference>
<gene>
    <name evidence="1" type="ORF">QVD17_39420</name>
</gene>
<evidence type="ECO:0000313" key="1">
    <source>
        <dbReference type="EMBL" id="KAK1407793.1"/>
    </source>
</evidence>
<keyword evidence="2" id="KW-1185">Reference proteome</keyword>
<proteinExistence type="predicted"/>
<comment type="caution">
    <text evidence="1">The sequence shown here is derived from an EMBL/GenBank/DDBJ whole genome shotgun (WGS) entry which is preliminary data.</text>
</comment>
<sequence>MKMKTMIEEVYEDHANNDRGDDVDWEQEIDPYLEDIIEYYKQTEDQLHEVSPSGHHLLIKVVSQYTLSQNIEDIKHGSKVEEQNDVKHVDEVDQDNEMINGLEVEVENGIKEGGIETGIKQGDEA</sequence>
<dbReference type="Proteomes" id="UP001229421">
    <property type="component" value="Unassembled WGS sequence"/>
</dbReference>
<name>A0AAD8NH40_TARER</name>
<dbReference type="AlphaFoldDB" id="A0AAD8NH40"/>
<dbReference type="EMBL" id="JAUHHV010000011">
    <property type="protein sequence ID" value="KAK1407793.1"/>
    <property type="molecule type" value="Genomic_DNA"/>
</dbReference>